<evidence type="ECO:0000256" key="1">
    <source>
        <dbReference type="ARBA" id="ARBA00000085"/>
    </source>
</evidence>
<dbReference type="PANTHER" id="PTHR24421">
    <property type="entry name" value="NITRATE/NITRITE SENSOR PROTEIN NARX-RELATED"/>
    <property type="match status" value="1"/>
</dbReference>
<feature type="transmembrane region" description="Helical" evidence="9">
    <location>
        <begin position="27"/>
        <end position="45"/>
    </location>
</feature>
<keyword evidence="9" id="KW-0472">Membrane</keyword>
<evidence type="ECO:0000256" key="7">
    <source>
        <dbReference type="ARBA" id="ARBA00022840"/>
    </source>
</evidence>
<comment type="catalytic activity">
    <reaction evidence="1">
        <text>ATP + protein L-histidine = ADP + protein N-phospho-L-histidine.</text>
        <dbReference type="EC" id="2.7.13.3"/>
    </reaction>
</comment>
<organism evidence="11 12">
    <name type="scientific">Hespellia stercorisuis DSM 15480</name>
    <dbReference type="NCBI Taxonomy" id="1121950"/>
    <lineage>
        <taxon>Bacteria</taxon>
        <taxon>Bacillati</taxon>
        <taxon>Bacillota</taxon>
        <taxon>Clostridia</taxon>
        <taxon>Lachnospirales</taxon>
        <taxon>Lachnospiraceae</taxon>
        <taxon>Hespellia</taxon>
    </lineage>
</organism>
<dbReference type="Pfam" id="PF07730">
    <property type="entry name" value="HisKA_3"/>
    <property type="match status" value="1"/>
</dbReference>
<feature type="transmembrane region" description="Helical" evidence="9">
    <location>
        <begin position="101"/>
        <end position="134"/>
    </location>
</feature>
<gene>
    <name evidence="11" type="ORF">SAMN02745243_03305</name>
</gene>
<keyword evidence="9" id="KW-0812">Transmembrane</keyword>
<dbReference type="STRING" id="1121950.SAMN02745243_03305"/>
<keyword evidence="8" id="KW-0902">Two-component regulatory system</keyword>
<dbReference type="GO" id="GO:0046983">
    <property type="term" value="F:protein dimerization activity"/>
    <property type="evidence" value="ECO:0007669"/>
    <property type="project" value="InterPro"/>
</dbReference>
<feature type="domain" description="Signal transduction histidine kinase subgroup 3 dimerisation and phosphoacceptor" evidence="10">
    <location>
        <begin position="183"/>
        <end position="245"/>
    </location>
</feature>
<evidence type="ECO:0000313" key="11">
    <source>
        <dbReference type="EMBL" id="SHK59614.1"/>
    </source>
</evidence>
<evidence type="ECO:0000256" key="6">
    <source>
        <dbReference type="ARBA" id="ARBA00022777"/>
    </source>
</evidence>
<dbReference type="GO" id="GO:0000155">
    <property type="term" value="F:phosphorelay sensor kinase activity"/>
    <property type="evidence" value="ECO:0007669"/>
    <property type="project" value="InterPro"/>
</dbReference>
<dbReference type="SUPFAM" id="SSF55874">
    <property type="entry name" value="ATPase domain of HSP90 chaperone/DNA topoisomerase II/histidine kinase"/>
    <property type="match status" value="1"/>
</dbReference>
<proteinExistence type="predicted"/>
<keyword evidence="4" id="KW-0808">Transferase</keyword>
<dbReference type="OrthoDB" id="9781904at2"/>
<evidence type="ECO:0000256" key="4">
    <source>
        <dbReference type="ARBA" id="ARBA00022679"/>
    </source>
</evidence>
<dbReference type="InterPro" id="IPR011712">
    <property type="entry name" value="Sig_transdc_His_kin_sub3_dim/P"/>
</dbReference>
<evidence type="ECO:0000313" key="12">
    <source>
        <dbReference type="Proteomes" id="UP000184301"/>
    </source>
</evidence>
<dbReference type="RefSeq" id="WP_073112482.1">
    <property type="nucleotide sequence ID" value="NZ_FQZY01000062.1"/>
</dbReference>
<dbReference type="Proteomes" id="UP000184301">
    <property type="component" value="Unassembled WGS sequence"/>
</dbReference>
<dbReference type="InterPro" id="IPR036890">
    <property type="entry name" value="HATPase_C_sf"/>
</dbReference>
<dbReference type="PANTHER" id="PTHR24421:SF10">
    <property type="entry name" value="NITRATE_NITRITE SENSOR PROTEIN NARQ"/>
    <property type="match status" value="1"/>
</dbReference>
<dbReference type="AlphaFoldDB" id="A0A1M6TRR7"/>
<evidence type="ECO:0000256" key="2">
    <source>
        <dbReference type="ARBA" id="ARBA00012438"/>
    </source>
</evidence>
<name>A0A1M6TRR7_9FIRM</name>
<keyword evidence="5" id="KW-0547">Nucleotide-binding</keyword>
<keyword evidence="12" id="KW-1185">Reference proteome</keyword>
<evidence type="ECO:0000256" key="8">
    <source>
        <dbReference type="ARBA" id="ARBA00023012"/>
    </source>
</evidence>
<dbReference type="Gene3D" id="1.20.5.1930">
    <property type="match status" value="1"/>
</dbReference>
<evidence type="ECO:0000259" key="10">
    <source>
        <dbReference type="Pfam" id="PF07730"/>
    </source>
</evidence>
<evidence type="ECO:0000256" key="9">
    <source>
        <dbReference type="SAM" id="Phobius"/>
    </source>
</evidence>
<accession>A0A1M6TRR7</accession>
<dbReference type="Gene3D" id="3.30.565.10">
    <property type="entry name" value="Histidine kinase-like ATPase, C-terminal domain"/>
    <property type="match status" value="1"/>
</dbReference>
<dbReference type="GO" id="GO:0005524">
    <property type="term" value="F:ATP binding"/>
    <property type="evidence" value="ECO:0007669"/>
    <property type="project" value="UniProtKB-KW"/>
</dbReference>
<evidence type="ECO:0000256" key="5">
    <source>
        <dbReference type="ARBA" id="ARBA00022741"/>
    </source>
</evidence>
<evidence type="ECO:0000256" key="3">
    <source>
        <dbReference type="ARBA" id="ARBA00022553"/>
    </source>
</evidence>
<keyword evidence="3" id="KW-0597">Phosphoprotein</keyword>
<sequence length="367" mass="41383">MRILTDKFFLLCYCFGTLLFTKADTSYVSSFLTGVALSATLYFFYKEGRTKQGILASLHHPDYNLVTTLLYGIALFFLPRLCLFTPLIAYDAMAIGNYPALLLYLIGITAFCISDIPILWIFLIFGLFLACYLARQTLSYTELHTLLKKTRDDSTELNLLLSEKNQALLDNQDYEIYTATLRERNRIAREIHDNVGHMLSRSILMVGALKAINREQALDAPLESLDGTLNTAMDNIRTSVHDLHDESVNLREVIEGLTGGFSFCPVTLEYDISFDVPRDVKYCFITIVKEGLSNIAKHSNASHAYLTLREHPGFFQLVLSDNGTVSMNDSDSGLGLINMRDRVSTLKGTLEISREKGFKIFIMIPKT</sequence>
<dbReference type="EMBL" id="FQZY01000062">
    <property type="protein sequence ID" value="SHK59614.1"/>
    <property type="molecule type" value="Genomic_DNA"/>
</dbReference>
<dbReference type="CDD" id="cd16917">
    <property type="entry name" value="HATPase_UhpB-NarQ-NarX-like"/>
    <property type="match status" value="1"/>
</dbReference>
<dbReference type="GO" id="GO:0016020">
    <property type="term" value="C:membrane"/>
    <property type="evidence" value="ECO:0007669"/>
    <property type="project" value="InterPro"/>
</dbReference>
<protein>
    <recommendedName>
        <fullName evidence="2">histidine kinase</fullName>
        <ecNumber evidence="2">2.7.13.3</ecNumber>
    </recommendedName>
</protein>
<feature type="transmembrane region" description="Helical" evidence="9">
    <location>
        <begin position="65"/>
        <end position="89"/>
    </location>
</feature>
<dbReference type="EC" id="2.7.13.3" evidence="2"/>
<dbReference type="InterPro" id="IPR050482">
    <property type="entry name" value="Sensor_HK_TwoCompSys"/>
</dbReference>
<reference evidence="11 12" key="1">
    <citation type="submission" date="2016-11" db="EMBL/GenBank/DDBJ databases">
        <authorList>
            <person name="Jaros S."/>
            <person name="Januszkiewicz K."/>
            <person name="Wedrychowicz H."/>
        </authorList>
    </citation>
    <scope>NUCLEOTIDE SEQUENCE [LARGE SCALE GENOMIC DNA]</scope>
    <source>
        <strain evidence="11 12">DSM 15480</strain>
    </source>
</reference>
<keyword evidence="9" id="KW-1133">Transmembrane helix</keyword>
<keyword evidence="7" id="KW-0067">ATP-binding</keyword>
<keyword evidence="6 11" id="KW-0418">Kinase</keyword>